<dbReference type="Proteomes" id="UP000823771">
    <property type="component" value="Unassembled WGS sequence"/>
</dbReference>
<reference evidence="2" key="1">
    <citation type="submission" date="2020-10" db="EMBL/GenBank/DDBJ databases">
        <authorList>
            <person name="Gilroy R."/>
        </authorList>
    </citation>
    <scope>NUCLEOTIDE SEQUENCE</scope>
    <source>
        <strain evidence="2">2478</strain>
    </source>
</reference>
<evidence type="ECO:0000313" key="3">
    <source>
        <dbReference type="Proteomes" id="UP000823771"/>
    </source>
</evidence>
<dbReference type="InterPro" id="IPR029044">
    <property type="entry name" value="Nucleotide-diphossugar_trans"/>
</dbReference>
<dbReference type="PANTHER" id="PTHR22916:SF3">
    <property type="entry name" value="UDP-GLCNAC:BETAGAL BETA-1,3-N-ACETYLGLUCOSAMINYLTRANSFERASE-LIKE PROTEIN 1"/>
    <property type="match status" value="1"/>
</dbReference>
<proteinExistence type="predicted"/>
<dbReference type="Pfam" id="PF00535">
    <property type="entry name" value="Glycos_transf_2"/>
    <property type="match status" value="1"/>
</dbReference>
<dbReference type="CDD" id="cd06433">
    <property type="entry name" value="GT_2_WfgS_like"/>
    <property type="match status" value="1"/>
</dbReference>
<protein>
    <submittedName>
        <fullName evidence="2">Glycosyltransferase</fullName>
    </submittedName>
</protein>
<gene>
    <name evidence="2" type="ORF">IAB80_02805</name>
</gene>
<sequence length="260" mass="29821">MKISIITATYNSGKTLCDTIESVLNQTYCDFEHLIIDGGSKDNTLEIIKEYEPKYNGRLRWISEPDRGLYDAMNKGIGMASGDVVGILNSDDFYTSDKILEILSSALEKSGADAVYGDVHFVNDDNLDKCVRYYSSKGFRRWKMRLGWMPAHPSFYCMRSVYEKYGTFDTDFKIGADFENLLRLIFVNRIKTVYVPVDCVTMRIGGASTQGLKSHRQILSDHLRAYKKNRVKSNIFLESIRYLEKVGELVSQKLYNIKRT</sequence>
<evidence type="ECO:0000313" key="2">
    <source>
        <dbReference type="EMBL" id="MBO8477813.1"/>
    </source>
</evidence>
<evidence type="ECO:0000259" key="1">
    <source>
        <dbReference type="Pfam" id="PF00535"/>
    </source>
</evidence>
<reference evidence="2" key="2">
    <citation type="journal article" date="2021" name="PeerJ">
        <title>Extensive microbial diversity within the chicken gut microbiome revealed by metagenomics and culture.</title>
        <authorList>
            <person name="Gilroy R."/>
            <person name="Ravi A."/>
            <person name="Getino M."/>
            <person name="Pursley I."/>
            <person name="Horton D.L."/>
            <person name="Alikhan N.F."/>
            <person name="Baker D."/>
            <person name="Gharbi K."/>
            <person name="Hall N."/>
            <person name="Watson M."/>
            <person name="Adriaenssens E.M."/>
            <person name="Foster-Nyarko E."/>
            <person name="Jarju S."/>
            <person name="Secka A."/>
            <person name="Antonio M."/>
            <person name="Oren A."/>
            <person name="Chaudhuri R.R."/>
            <person name="La Ragione R."/>
            <person name="Hildebrand F."/>
            <person name="Pallen M.J."/>
        </authorList>
    </citation>
    <scope>NUCLEOTIDE SEQUENCE</scope>
    <source>
        <strain evidence="2">2478</strain>
    </source>
</reference>
<dbReference type="PANTHER" id="PTHR22916">
    <property type="entry name" value="GLYCOSYLTRANSFERASE"/>
    <property type="match status" value="1"/>
</dbReference>
<feature type="domain" description="Glycosyltransferase 2-like" evidence="1">
    <location>
        <begin position="4"/>
        <end position="162"/>
    </location>
</feature>
<dbReference type="SUPFAM" id="SSF53448">
    <property type="entry name" value="Nucleotide-diphospho-sugar transferases"/>
    <property type="match status" value="1"/>
</dbReference>
<dbReference type="InterPro" id="IPR001173">
    <property type="entry name" value="Glyco_trans_2-like"/>
</dbReference>
<accession>A0A9D9NLU0</accession>
<name>A0A9D9NLU0_9BACT</name>
<organism evidence="2 3">
    <name type="scientific">Candidatus Cryptobacteroides excrementipullorum</name>
    <dbReference type="NCBI Taxonomy" id="2840761"/>
    <lineage>
        <taxon>Bacteria</taxon>
        <taxon>Pseudomonadati</taxon>
        <taxon>Bacteroidota</taxon>
        <taxon>Bacteroidia</taxon>
        <taxon>Bacteroidales</taxon>
        <taxon>Candidatus Cryptobacteroides</taxon>
    </lineage>
</organism>
<dbReference type="AlphaFoldDB" id="A0A9D9NLU0"/>
<dbReference type="GO" id="GO:0016758">
    <property type="term" value="F:hexosyltransferase activity"/>
    <property type="evidence" value="ECO:0007669"/>
    <property type="project" value="UniProtKB-ARBA"/>
</dbReference>
<dbReference type="EMBL" id="JADILZ010000027">
    <property type="protein sequence ID" value="MBO8477813.1"/>
    <property type="molecule type" value="Genomic_DNA"/>
</dbReference>
<comment type="caution">
    <text evidence="2">The sequence shown here is derived from an EMBL/GenBank/DDBJ whole genome shotgun (WGS) entry which is preliminary data.</text>
</comment>
<dbReference type="Gene3D" id="3.90.550.10">
    <property type="entry name" value="Spore Coat Polysaccharide Biosynthesis Protein SpsA, Chain A"/>
    <property type="match status" value="1"/>
</dbReference>